<name>A0A6J7QTB3_9ZZZZ</name>
<protein>
    <submittedName>
        <fullName evidence="1">Unannotated protein</fullName>
    </submittedName>
</protein>
<sequence length="57" mass="6396">MIYVNDVTSGAIFGSDSTEGFIIGRNQDLIRVPRISKQTLSDILLDQMCSRLELVHE</sequence>
<dbReference type="EMBL" id="CAFBPR010000049">
    <property type="protein sequence ID" value="CAB5020086.1"/>
    <property type="molecule type" value="Genomic_DNA"/>
</dbReference>
<dbReference type="AlphaFoldDB" id="A0A6J7QTB3"/>
<proteinExistence type="predicted"/>
<accession>A0A6J7QTB3</accession>
<evidence type="ECO:0000313" key="1">
    <source>
        <dbReference type="EMBL" id="CAB5020086.1"/>
    </source>
</evidence>
<reference evidence="1" key="1">
    <citation type="submission" date="2020-05" db="EMBL/GenBank/DDBJ databases">
        <authorList>
            <person name="Chiriac C."/>
            <person name="Salcher M."/>
            <person name="Ghai R."/>
            <person name="Kavagutti S V."/>
        </authorList>
    </citation>
    <scope>NUCLEOTIDE SEQUENCE</scope>
</reference>
<organism evidence="1">
    <name type="scientific">freshwater metagenome</name>
    <dbReference type="NCBI Taxonomy" id="449393"/>
    <lineage>
        <taxon>unclassified sequences</taxon>
        <taxon>metagenomes</taxon>
        <taxon>ecological metagenomes</taxon>
    </lineage>
</organism>
<gene>
    <name evidence="1" type="ORF">UFOPK4125_00392</name>
</gene>